<evidence type="ECO:0000313" key="3">
    <source>
        <dbReference type="Proteomes" id="UP001295423"/>
    </source>
</evidence>
<feature type="region of interest" description="Disordered" evidence="1">
    <location>
        <begin position="1"/>
        <end position="48"/>
    </location>
</feature>
<proteinExistence type="predicted"/>
<feature type="compositionally biased region" description="Acidic residues" evidence="1">
    <location>
        <begin position="10"/>
        <end position="37"/>
    </location>
</feature>
<name>A0AAD2JJC9_9STRA</name>
<dbReference type="EMBL" id="CAKOGP040001870">
    <property type="protein sequence ID" value="CAJ1954943.1"/>
    <property type="molecule type" value="Genomic_DNA"/>
</dbReference>
<dbReference type="Proteomes" id="UP001295423">
    <property type="component" value="Unassembled WGS sequence"/>
</dbReference>
<organism evidence="2 3">
    <name type="scientific">Cylindrotheca closterium</name>
    <dbReference type="NCBI Taxonomy" id="2856"/>
    <lineage>
        <taxon>Eukaryota</taxon>
        <taxon>Sar</taxon>
        <taxon>Stramenopiles</taxon>
        <taxon>Ochrophyta</taxon>
        <taxon>Bacillariophyta</taxon>
        <taxon>Bacillariophyceae</taxon>
        <taxon>Bacillariophycidae</taxon>
        <taxon>Bacillariales</taxon>
        <taxon>Bacillariaceae</taxon>
        <taxon>Cylindrotheca</taxon>
    </lineage>
</organism>
<protein>
    <submittedName>
        <fullName evidence="2">Uncharacterized protein</fullName>
    </submittedName>
</protein>
<feature type="compositionally biased region" description="Basic and acidic residues" evidence="1">
    <location>
        <begin position="66"/>
        <end position="77"/>
    </location>
</feature>
<keyword evidence="3" id="KW-1185">Reference proteome</keyword>
<comment type="caution">
    <text evidence="2">The sequence shown here is derived from an EMBL/GenBank/DDBJ whole genome shotgun (WGS) entry which is preliminary data.</text>
</comment>
<evidence type="ECO:0000313" key="2">
    <source>
        <dbReference type="EMBL" id="CAJ1954943.1"/>
    </source>
</evidence>
<gene>
    <name evidence="2" type="ORF">CYCCA115_LOCUS15513</name>
</gene>
<sequence>MSAPPGNYDENGEYDSEYDDYDSEYDSEEDYDDDEDGGAPQPEAVILPSGPQAALLATFIQQMPPDHADMEPEHDDPNDATNAGANRRAITKSPPELWMEYMEDVRNGRLKALKITDEGLEWFLDPDSTLPPIEGVPRDATALITQIGQAIEGSPGLTQVIWGRRVWQLASPAQQLAILNALGTRHSSTLTYWKMGTEENGLPLGSPAMTEALLQLWTNGNLQWKLTEIELRGLVFASQQQVDGLANVIRSQLSRTIKQLNILGFFLHPKMLMIDAGSQGAVFDCLIHSITNSCQDLDELRLCRCVTPDSINTAPLIRPEALQDMMKAKPKWWRLGLDGLGLDNRHLQVLSTALKSSPSCKMGDLLSLKENPQLTDYATLINISTCKARMGYIQLDDPSWVATSDLIRSLNNLHRRLDYVVPETGGYPSKSKWIDWLSKISTIPWADDTKMINYLWHTLLEKPEYIQPSKPEQMVEG</sequence>
<evidence type="ECO:0000256" key="1">
    <source>
        <dbReference type="SAM" id="MobiDB-lite"/>
    </source>
</evidence>
<feature type="region of interest" description="Disordered" evidence="1">
    <location>
        <begin position="65"/>
        <end position="91"/>
    </location>
</feature>
<reference evidence="2" key="1">
    <citation type="submission" date="2023-08" db="EMBL/GenBank/DDBJ databases">
        <authorList>
            <person name="Audoor S."/>
            <person name="Bilcke G."/>
        </authorList>
    </citation>
    <scope>NUCLEOTIDE SEQUENCE</scope>
</reference>
<dbReference type="AlphaFoldDB" id="A0AAD2JJC9"/>
<accession>A0AAD2JJC9</accession>